<dbReference type="EMBL" id="AONC01000057">
    <property type="protein sequence ID" value="EXJ13761.1"/>
    <property type="molecule type" value="Genomic_DNA"/>
</dbReference>
<dbReference type="RefSeq" id="WP_043756289.1">
    <property type="nucleotide sequence ID" value="NZ_AONC01000057.1"/>
</dbReference>
<dbReference type="eggNOG" id="COG0551">
    <property type="taxonomic scope" value="Bacteria"/>
</dbReference>
<keyword evidence="5" id="KW-1185">Reference proteome</keyword>
<feature type="compositionally biased region" description="Basic and acidic residues" evidence="1">
    <location>
        <begin position="220"/>
        <end position="234"/>
    </location>
</feature>
<dbReference type="OrthoDB" id="5782056at2"/>
<comment type="caution">
    <text evidence="4">The sequence shown here is derived from an EMBL/GenBank/DDBJ whole genome shotgun (WGS) entry which is preliminary data.</text>
</comment>
<feature type="region of interest" description="Disordered" evidence="1">
    <location>
        <begin position="194"/>
        <end position="265"/>
    </location>
</feature>
<evidence type="ECO:0000313" key="4">
    <source>
        <dbReference type="EMBL" id="EXJ13761.1"/>
    </source>
</evidence>
<keyword evidence="2" id="KW-0472">Membrane</keyword>
<name>W9VA22_9GAMM</name>
<keyword evidence="2" id="KW-1133">Transmembrane helix</keyword>
<feature type="transmembrane region" description="Helical" evidence="2">
    <location>
        <begin position="6"/>
        <end position="25"/>
    </location>
</feature>
<dbReference type="Proteomes" id="UP000019460">
    <property type="component" value="Unassembled WGS sequence"/>
</dbReference>
<gene>
    <name evidence="4" type="ORF">D779_3300</name>
</gene>
<sequence length="265" mass="29301">MGHFYVLLGLWFILLIAMLLSLWRLMRRRLSLPYKVDPALFAPGQLAFKAVLERALGNGYRVYGKVRAADVIGLRGRLSRADQERAYIRLGERGFDFLVCSAETSAIVCALNLAPRSRFGKASPRKDVLDRICAAAGLPFVRVRESDAYSADQVASIVSGAIHAHRKRERDEALPQDEAEEMLQGLSAAIQERELDSGSRTRAQPGAARPSRVAGGAAPRRKDPKVGGSRRRDPLIIGTADVEEGPEFRIDADLDEARPLRRSRL</sequence>
<dbReference type="AlphaFoldDB" id="W9VA22"/>
<dbReference type="Pfam" id="PF10881">
    <property type="entry name" value="DUF2726"/>
    <property type="match status" value="1"/>
</dbReference>
<reference evidence="4 5" key="1">
    <citation type="submission" date="2012-11" db="EMBL/GenBank/DDBJ databases">
        <title>Genome assembly of Thiorhodococcus sp. AK35.</title>
        <authorList>
            <person name="Nupur N."/>
            <person name="Khatri I."/>
            <person name="Subramanian S."/>
            <person name="Pinnaka A."/>
        </authorList>
    </citation>
    <scope>NUCLEOTIDE SEQUENCE [LARGE SCALE GENOMIC DNA]</scope>
    <source>
        <strain evidence="4 5">AK35</strain>
    </source>
</reference>
<feature type="compositionally biased region" description="Basic and acidic residues" evidence="1">
    <location>
        <begin position="246"/>
        <end position="259"/>
    </location>
</feature>
<feature type="domain" description="DUF2726" evidence="3">
    <location>
        <begin position="43"/>
        <end position="157"/>
    </location>
</feature>
<dbReference type="InterPro" id="IPR024402">
    <property type="entry name" value="DUF2726"/>
</dbReference>
<accession>W9VA22</accession>
<proteinExistence type="predicted"/>
<dbReference type="STRING" id="1249627.D779_3300"/>
<keyword evidence="2" id="KW-0812">Transmembrane</keyword>
<evidence type="ECO:0000259" key="3">
    <source>
        <dbReference type="Pfam" id="PF10881"/>
    </source>
</evidence>
<evidence type="ECO:0000256" key="2">
    <source>
        <dbReference type="SAM" id="Phobius"/>
    </source>
</evidence>
<evidence type="ECO:0000256" key="1">
    <source>
        <dbReference type="SAM" id="MobiDB-lite"/>
    </source>
</evidence>
<protein>
    <recommendedName>
        <fullName evidence="3">DUF2726 domain-containing protein</fullName>
    </recommendedName>
</protein>
<organism evidence="4 5">
    <name type="scientific">Imhoffiella purpurea</name>
    <dbReference type="NCBI Taxonomy" id="1249627"/>
    <lineage>
        <taxon>Bacteria</taxon>
        <taxon>Pseudomonadati</taxon>
        <taxon>Pseudomonadota</taxon>
        <taxon>Gammaproteobacteria</taxon>
        <taxon>Chromatiales</taxon>
        <taxon>Chromatiaceae</taxon>
        <taxon>Imhoffiella</taxon>
    </lineage>
</organism>
<evidence type="ECO:0000313" key="5">
    <source>
        <dbReference type="Proteomes" id="UP000019460"/>
    </source>
</evidence>